<feature type="chain" id="PRO_5011002437" evidence="1">
    <location>
        <begin position="22"/>
        <end position="149"/>
    </location>
</feature>
<dbReference type="OMA" id="VCIEFDQ"/>
<dbReference type="Proteomes" id="UP000195012">
    <property type="component" value="Unassembled WGS sequence"/>
</dbReference>
<name>A0A1Y3DQN6_PLAKN</name>
<keyword evidence="1" id="KW-0732">Signal</keyword>
<reference evidence="2 3" key="1">
    <citation type="submission" date="2017-05" db="EMBL/GenBank/DDBJ databases">
        <title>PacBio assembly of a Plasmodium knowlesi genome sequence with Hi-C correction and manual annotation of the SICAvar gene family.</title>
        <authorList>
            <person name="Lapp S.A."/>
            <person name="Geraldo J.A."/>
            <person name="Chien J.-T."/>
            <person name="Ay F."/>
            <person name="Pakala S.B."/>
            <person name="Batugedara G."/>
            <person name="Humphrey J.C."/>
            <person name="Debarry J.D."/>
            <person name="Le Roch K.G."/>
            <person name="Galinski M.R."/>
            <person name="Kissinger J.C."/>
        </authorList>
    </citation>
    <scope>NUCLEOTIDE SEQUENCE [LARGE SCALE GENOMIC DNA]</scope>
    <source>
        <strain evidence="3">Malayan Strain Pk1 (A+)</strain>
    </source>
</reference>
<organism evidence="2 3">
    <name type="scientific">Plasmodium knowlesi</name>
    <dbReference type="NCBI Taxonomy" id="5850"/>
    <lineage>
        <taxon>Eukaryota</taxon>
        <taxon>Sar</taxon>
        <taxon>Alveolata</taxon>
        <taxon>Apicomplexa</taxon>
        <taxon>Aconoidasida</taxon>
        <taxon>Haemosporida</taxon>
        <taxon>Plasmodiidae</taxon>
        <taxon>Plasmodium</taxon>
        <taxon>Plasmodium (Plasmodium)</taxon>
    </lineage>
</organism>
<sequence length="149" mass="17231">MNTRRCNVLTLLASLLSMSSPGYNLTPAHRMTPEQIDWEREQNNSGCKNQVLLKIIKNEMSFEQLPSNNLLMTSKIYNINEFFVNLLGDKKLKQIVEACGDYIYLKNLRMVIFTIKENVNMDFLRNFFRVLINNDVCVEFDQGASPQDG</sequence>
<feature type="signal peptide" evidence="1">
    <location>
        <begin position="1"/>
        <end position="21"/>
    </location>
</feature>
<dbReference type="VEuPathDB" id="PlasmoDB:PKA1H_100031200"/>
<dbReference type="eggNOG" id="ENOG502QY31">
    <property type="taxonomic scope" value="Eukaryota"/>
</dbReference>
<accession>A0A1Y3DQN6</accession>
<comment type="caution">
    <text evidence="2">The sequence shown here is derived from an EMBL/GenBank/DDBJ whole genome shotgun (WGS) entry which is preliminary data.</text>
</comment>
<dbReference type="AlphaFoldDB" id="A0A1Y3DQN6"/>
<proteinExistence type="predicted"/>
<gene>
    <name evidence="2" type="ORF">PKNOH_S07464200</name>
</gene>
<evidence type="ECO:0000256" key="1">
    <source>
        <dbReference type="SAM" id="SignalP"/>
    </source>
</evidence>
<evidence type="ECO:0000313" key="3">
    <source>
        <dbReference type="Proteomes" id="UP000195012"/>
    </source>
</evidence>
<evidence type="ECO:0000313" key="2">
    <source>
        <dbReference type="EMBL" id="OTN67131.1"/>
    </source>
</evidence>
<dbReference type="EMBL" id="NETL01000021">
    <property type="protein sequence ID" value="OTN67131.1"/>
    <property type="molecule type" value="Genomic_DNA"/>
</dbReference>
<dbReference type="VEuPathDB" id="PlasmoDB:PKNOH_S07464200"/>
<dbReference type="OrthoDB" id="383171at2759"/>
<protein>
    <submittedName>
        <fullName evidence="2">Uncharacterized protein</fullName>
    </submittedName>
</protein>
<dbReference type="VEuPathDB" id="PlasmoDB:PKNH_1026200"/>